<dbReference type="GO" id="GO:0005847">
    <property type="term" value="C:mRNA cleavage and polyadenylation specificity factor complex"/>
    <property type="evidence" value="ECO:0007669"/>
    <property type="project" value="TreeGrafter"/>
</dbReference>
<evidence type="ECO:0000313" key="8">
    <source>
        <dbReference type="Proteomes" id="UP001172155"/>
    </source>
</evidence>
<dbReference type="PANTHER" id="PTHR13484:SF0">
    <property type="entry name" value="PRE-MRNA 3'-END-PROCESSING FACTOR FIP1"/>
    <property type="match status" value="1"/>
</dbReference>
<dbReference type="GO" id="GO:0006397">
    <property type="term" value="P:mRNA processing"/>
    <property type="evidence" value="ECO:0007669"/>
    <property type="project" value="UniProtKB-KW"/>
</dbReference>
<evidence type="ECO:0000256" key="3">
    <source>
        <dbReference type="ARBA" id="ARBA00022664"/>
    </source>
</evidence>
<accession>A0AA40K5N7</accession>
<dbReference type="Pfam" id="PF05182">
    <property type="entry name" value="Fip1"/>
    <property type="match status" value="1"/>
</dbReference>
<evidence type="ECO:0000256" key="1">
    <source>
        <dbReference type="ARBA" id="ARBA00004123"/>
    </source>
</evidence>
<dbReference type="AlphaFoldDB" id="A0AA40K5N7"/>
<feature type="domain" description="Pre-mRNA polyadenylation factor Fip1" evidence="6">
    <location>
        <begin position="161"/>
        <end position="196"/>
    </location>
</feature>
<comment type="similarity">
    <text evidence="2">Belongs to the FIP1 family.</text>
</comment>
<evidence type="ECO:0000256" key="2">
    <source>
        <dbReference type="ARBA" id="ARBA00007459"/>
    </source>
</evidence>
<proteinExistence type="inferred from homology"/>
<feature type="region of interest" description="Disordered" evidence="5">
    <location>
        <begin position="1"/>
        <end position="59"/>
    </location>
</feature>
<reference evidence="7" key="1">
    <citation type="submission" date="2023-06" db="EMBL/GenBank/DDBJ databases">
        <title>Genome-scale phylogeny and comparative genomics of the fungal order Sordariales.</title>
        <authorList>
            <consortium name="Lawrence Berkeley National Laboratory"/>
            <person name="Hensen N."/>
            <person name="Bonometti L."/>
            <person name="Westerberg I."/>
            <person name="Brannstrom I.O."/>
            <person name="Guillou S."/>
            <person name="Cros-Aarteil S."/>
            <person name="Calhoun S."/>
            <person name="Haridas S."/>
            <person name="Kuo A."/>
            <person name="Mondo S."/>
            <person name="Pangilinan J."/>
            <person name="Riley R."/>
            <person name="LaButti K."/>
            <person name="Andreopoulos B."/>
            <person name="Lipzen A."/>
            <person name="Chen C."/>
            <person name="Yanf M."/>
            <person name="Daum C."/>
            <person name="Ng V."/>
            <person name="Clum A."/>
            <person name="Steindorff A."/>
            <person name="Ohm R."/>
            <person name="Martin F."/>
            <person name="Silar P."/>
            <person name="Natvig D."/>
            <person name="Lalanne C."/>
            <person name="Gautier V."/>
            <person name="Ament-velasquez S.L."/>
            <person name="Kruys A."/>
            <person name="Hutchinson M.I."/>
            <person name="Powell A.J."/>
            <person name="Barry K."/>
            <person name="Miller A.N."/>
            <person name="Grigoriev I.V."/>
            <person name="Debuchy R."/>
            <person name="Gladieux P."/>
            <person name="Thoren M.H."/>
            <person name="Johannesson H."/>
        </authorList>
    </citation>
    <scope>NUCLEOTIDE SEQUENCE</scope>
    <source>
        <strain evidence="7">SMH3187-1</strain>
    </source>
</reference>
<gene>
    <name evidence="7" type="ORF">B0T18DRAFT_326504</name>
</gene>
<name>A0AA40K5N7_9PEZI</name>
<comment type="subcellular location">
    <subcellularLocation>
        <location evidence="1">Nucleus</location>
    </subcellularLocation>
</comment>
<dbReference type="EMBL" id="JAUKUD010000004">
    <property type="protein sequence ID" value="KAK0746879.1"/>
    <property type="molecule type" value="Genomic_DNA"/>
</dbReference>
<evidence type="ECO:0000256" key="5">
    <source>
        <dbReference type="SAM" id="MobiDB-lite"/>
    </source>
</evidence>
<keyword evidence="4" id="KW-0539">Nucleus</keyword>
<feature type="compositionally biased region" description="Acidic residues" evidence="5">
    <location>
        <begin position="1"/>
        <end position="16"/>
    </location>
</feature>
<evidence type="ECO:0000259" key="6">
    <source>
        <dbReference type="Pfam" id="PF05182"/>
    </source>
</evidence>
<dbReference type="PANTHER" id="PTHR13484">
    <property type="entry name" value="FIP1-LIKE 1 PROTEIN"/>
    <property type="match status" value="1"/>
</dbReference>
<evidence type="ECO:0000256" key="4">
    <source>
        <dbReference type="ARBA" id="ARBA00023242"/>
    </source>
</evidence>
<evidence type="ECO:0000313" key="7">
    <source>
        <dbReference type="EMBL" id="KAK0746879.1"/>
    </source>
</evidence>
<feature type="compositionally biased region" description="Gly residues" evidence="5">
    <location>
        <begin position="314"/>
        <end position="333"/>
    </location>
</feature>
<comment type="caution">
    <text evidence="7">The sequence shown here is derived from an EMBL/GenBank/DDBJ whole genome shotgun (WGS) entry which is preliminary data.</text>
</comment>
<keyword evidence="8" id="KW-1185">Reference proteome</keyword>
<dbReference type="InterPro" id="IPR051187">
    <property type="entry name" value="Pre-mRNA_3'-end_processing_reg"/>
</dbReference>
<protein>
    <submittedName>
        <fullName evidence="7">Fip1 motif-domain-containing protein</fullName>
    </submittedName>
</protein>
<sequence>MDVDEDEDFYAPDEPEAPPAQPTAAPKAEPADELEEGEEEDEGGAMDEDDDSVRMHPSLPESFSFALTYFQDIDIIVESKDTSKAPPPSQSRYSEIRNIPQRTAANEPAVKMAPPKKEEPKPAADQAPVSTSKLNINAIPIHKPSGKPLTQLDFEQDLTGNDKPWRKPGTDVSDYFNYGFDEFTWSMYAAKQESLRVDYAPEAVFQMNKKAADDFQMSMMMGGMMPHAMPGAVGPAGDGAAAVPGMSGMEMAPEMQQFMQQLMANGMDPSQMDPNTLAAMYAQMQSGAAGQGVQGGQGQNFNSGYGGNQGQGYGYEHNMGGGQAGGGGGGGRGGRGRGRRW</sequence>
<organism evidence="7 8">
    <name type="scientific">Schizothecium vesticola</name>
    <dbReference type="NCBI Taxonomy" id="314040"/>
    <lineage>
        <taxon>Eukaryota</taxon>
        <taxon>Fungi</taxon>
        <taxon>Dikarya</taxon>
        <taxon>Ascomycota</taxon>
        <taxon>Pezizomycotina</taxon>
        <taxon>Sordariomycetes</taxon>
        <taxon>Sordariomycetidae</taxon>
        <taxon>Sordariales</taxon>
        <taxon>Schizotheciaceae</taxon>
        <taxon>Schizothecium</taxon>
    </lineage>
</organism>
<feature type="compositionally biased region" description="Acidic residues" evidence="5">
    <location>
        <begin position="31"/>
        <end position="51"/>
    </location>
</feature>
<keyword evidence="3" id="KW-0507">mRNA processing</keyword>
<dbReference type="InterPro" id="IPR007854">
    <property type="entry name" value="Fip1_dom"/>
</dbReference>
<dbReference type="Proteomes" id="UP001172155">
    <property type="component" value="Unassembled WGS sequence"/>
</dbReference>
<feature type="region of interest" description="Disordered" evidence="5">
    <location>
        <begin position="79"/>
        <end position="129"/>
    </location>
</feature>
<feature type="region of interest" description="Disordered" evidence="5">
    <location>
        <begin position="314"/>
        <end position="341"/>
    </location>
</feature>